<evidence type="ECO:0000313" key="2">
    <source>
        <dbReference type="EMBL" id="CAD78959.1"/>
    </source>
</evidence>
<name>Q7UES5_RHOBA</name>
<proteinExistence type="predicted"/>
<feature type="domain" description="Calcineurin-like phosphoesterase" evidence="1">
    <location>
        <begin position="36"/>
        <end position="122"/>
    </location>
</feature>
<dbReference type="InterPro" id="IPR029052">
    <property type="entry name" value="Metallo-depent_PP-like"/>
</dbReference>
<dbReference type="PANTHER" id="PTHR39323">
    <property type="entry name" value="BLR1149 PROTEIN"/>
    <property type="match status" value="1"/>
</dbReference>
<protein>
    <recommendedName>
        <fullName evidence="1">Calcineurin-like phosphoesterase domain-containing protein</fullName>
    </recommendedName>
</protein>
<dbReference type="CDD" id="cd07391">
    <property type="entry name" value="MPP_PF1019"/>
    <property type="match status" value="1"/>
</dbReference>
<dbReference type="GO" id="GO:0016787">
    <property type="term" value="F:hydrolase activity"/>
    <property type="evidence" value="ECO:0007669"/>
    <property type="project" value="InterPro"/>
</dbReference>
<dbReference type="Proteomes" id="UP000001025">
    <property type="component" value="Chromosome"/>
</dbReference>
<dbReference type="OrthoDB" id="9795838at2"/>
<sequence length="225" mass="24236">MESKLMPVSTPLAITLSGHELELYPGGLYWPKHQALMVSDLHLGKDATFRRHGIGVPVGSSRATLRCVSDMLEASGATELFVIGDLFHARSSLSMDATSLFGGFLDHHHDVAVTLIEGNHDRAVGALPESWPMEVVLGTFHLDTLAMAHEPGSLPSDADLLVSGHLHPAHVLSDGGESTGKLPCFWWSSGCLVLPACGRFIGTMRISPKENDRIWVIADEQVVAV</sequence>
<evidence type="ECO:0000259" key="1">
    <source>
        <dbReference type="Pfam" id="PF00149"/>
    </source>
</evidence>
<dbReference type="InterPro" id="IPR004843">
    <property type="entry name" value="Calcineurin-like_PHP"/>
</dbReference>
<evidence type="ECO:0000313" key="3">
    <source>
        <dbReference type="Proteomes" id="UP000001025"/>
    </source>
</evidence>
<dbReference type="InterPro" id="IPR026336">
    <property type="entry name" value="PdeM-like"/>
</dbReference>
<dbReference type="PANTHER" id="PTHR39323:SF1">
    <property type="entry name" value="BLR1149 PROTEIN"/>
    <property type="match status" value="1"/>
</dbReference>
<reference evidence="2 3" key="1">
    <citation type="journal article" date="2003" name="Proc. Natl. Acad. Sci. U.S.A.">
        <title>Complete genome sequence of the marine planctomycete Pirellula sp. strain 1.</title>
        <authorList>
            <person name="Gloeckner F.O."/>
            <person name="Kube M."/>
            <person name="Bauer M."/>
            <person name="Teeling H."/>
            <person name="Lombardot T."/>
            <person name="Ludwig W."/>
            <person name="Gade D."/>
            <person name="Beck A."/>
            <person name="Borzym K."/>
            <person name="Heitmann K."/>
            <person name="Rabus R."/>
            <person name="Schlesner H."/>
            <person name="Amann R."/>
            <person name="Reinhardt R."/>
        </authorList>
    </citation>
    <scope>NUCLEOTIDE SEQUENCE [LARGE SCALE GENOMIC DNA]</scope>
    <source>
        <strain evidence="3">DSM 10527 / NCIMB 13988 / SH1</strain>
    </source>
</reference>
<dbReference type="PATRIC" id="fig|243090.15.peg.5118"/>
<dbReference type="NCBIfam" id="TIGR04123">
    <property type="entry name" value="P_estr_lig_assc"/>
    <property type="match status" value="1"/>
</dbReference>
<dbReference type="eggNOG" id="COG1407">
    <property type="taxonomic scope" value="Bacteria"/>
</dbReference>
<dbReference type="KEGG" id="rba:RB10587"/>
<organism evidence="2 3">
    <name type="scientific">Rhodopirellula baltica (strain DSM 10527 / NCIMB 13988 / SH1)</name>
    <dbReference type="NCBI Taxonomy" id="243090"/>
    <lineage>
        <taxon>Bacteria</taxon>
        <taxon>Pseudomonadati</taxon>
        <taxon>Planctomycetota</taxon>
        <taxon>Planctomycetia</taxon>
        <taxon>Pirellulales</taxon>
        <taxon>Pirellulaceae</taxon>
        <taxon>Rhodopirellula</taxon>
    </lineage>
</organism>
<dbReference type="SUPFAM" id="SSF56300">
    <property type="entry name" value="Metallo-dependent phosphatases"/>
    <property type="match status" value="1"/>
</dbReference>
<dbReference type="Pfam" id="PF00149">
    <property type="entry name" value="Metallophos"/>
    <property type="match status" value="1"/>
</dbReference>
<dbReference type="Gene3D" id="3.60.21.10">
    <property type="match status" value="1"/>
</dbReference>
<dbReference type="InParanoid" id="Q7UES5"/>
<dbReference type="EnsemblBacteria" id="CAD78959">
    <property type="protein sequence ID" value="CAD78959"/>
    <property type="gene ID" value="RB10587"/>
</dbReference>
<dbReference type="EMBL" id="BX294151">
    <property type="protein sequence ID" value="CAD78959.1"/>
    <property type="molecule type" value="Genomic_DNA"/>
</dbReference>
<gene>
    <name evidence="2" type="ordered locus">RB10587</name>
</gene>
<accession>Q7UES5</accession>
<keyword evidence="3" id="KW-1185">Reference proteome</keyword>
<dbReference type="AlphaFoldDB" id="Q7UES5"/>
<dbReference type="HOGENOM" id="CLU_075478_1_0_0"/>
<dbReference type="STRING" id="243090.RB10587"/>